<name>A0A917THF3_9ACTN</name>
<reference evidence="1" key="1">
    <citation type="journal article" date="2014" name="Int. J. Syst. Evol. Microbiol.">
        <title>Complete genome sequence of Corynebacterium casei LMG S-19264T (=DSM 44701T), isolated from a smear-ripened cheese.</title>
        <authorList>
            <consortium name="US DOE Joint Genome Institute (JGI-PGF)"/>
            <person name="Walter F."/>
            <person name="Albersmeier A."/>
            <person name="Kalinowski J."/>
            <person name="Ruckert C."/>
        </authorList>
    </citation>
    <scope>NUCLEOTIDE SEQUENCE</scope>
    <source>
        <strain evidence="1">JCM 19831</strain>
    </source>
</reference>
<organism evidence="1 2">
    <name type="scientific">Dactylosporangium sucinum</name>
    <dbReference type="NCBI Taxonomy" id="1424081"/>
    <lineage>
        <taxon>Bacteria</taxon>
        <taxon>Bacillati</taxon>
        <taxon>Actinomycetota</taxon>
        <taxon>Actinomycetes</taxon>
        <taxon>Micromonosporales</taxon>
        <taxon>Micromonosporaceae</taxon>
        <taxon>Dactylosporangium</taxon>
    </lineage>
</organism>
<reference evidence="1" key="2">
    <citation type="submission" date="2020-09" db="EMBL/GenBank/DDBJ databases">
        <authorList>
            <person name="Sun Q."/>
            <person name="Ohkuma M."/>
        </authorList>
    </citation>
    <scope>NUCLEOTIDE SEQUENCE</scope>
    <source>
        <strain evidence="1">JCM 19831</strain>
    </source>
</reference>
<keyword evidence="2" id="KW-1185">Reference proteome</keyword>
<accession>A0A917THF3</accession>
<dbReference type="GO" id="GO:0003677">
    <property type="term" value="F:DNA binding"/>
    <property type="evidence" value="ECO:0007669"/>
    <property type="project" value="InterPro"/>
</dbReference>
<dbReference type="SUPFAM" id="SSF47413">
    <property type="entry name" value="lambda repressor-like DNA-binding domains"/>
    <property type="match status" value="1"/>
</dbReference>
<comment type="caution">
    <text evidence="1">The sequence shown here is derived from an EMBL/GenBank/DDBJ whole genome shotgun (WGS) entry which is preliminary data.</text>
</comment>
<dbReference type="Pfam" id="PF13560">
    <property type="entry name" value="HTH_31"/>
    <property type="match status" value="1"/>
</dbReference>
<dbReference type="Proteomes" id="UP000642070">
    <property type="component" value="Unassembled WGS sequence"/>
</dbReference>
<evidence type="ECO:0000313" key="2">
    <source>
        <dbReference type="Proteomes" id="UP000642070"/>
    </source>
</evidence>
<sequence>MVGRRETPIDPSRPFADFANGLRELRANSMKTFEDIAVEVNYGRSVLCAAASGRRLPTFGVTLAFVRACGGEEDEWARRWQLEAPRQQRRRPRW</sequence>
<dbReference type="AlphaFoldDB" id="A0A917THF3"/>
<gene>
    <name evidence="1" type="ORF">GCM10007977_025990</name>
</gene>
<evidence type="ECO:0008006" key="3">
    <source>
        <dbReference type="Google" id="ProtNLM"/>
    </source>
</evidence>
<dbReference type="EMBL" id="BMPI01000010">
    <property type="protein sequence ID" value="GGM23600.1"/>
    <property type="molecule type" value="Genomic_DNA"/>
</dbReference>
<evidence type="ECO:0000313" key="1">
    <source>
        <dbReference type="EMBL" id="GGM23600.1"/>
    </source>
</evidence>
<dbReference type="RefSeq" id="WP_190250028.1">
    <property type="nucleotide sequence ID" value="NZ_BMPI01000010.1"/>
</dbReference>
<protein>
    <recommendedName>
        <fullName evidence="3">HTH cro/C1-type domain-containing protein</fullName>
    </recommendedName>
</protein>
<proteinExistence type="predicted"/>
<dbReference type="InterPro" id="IPR010982">
    <property type="entry name" value="Lambda_DNA-bd_dom_sf"/>
</dbReference>